<dbReference type="EMBL" id="SODU01000002">
    <property type="protein sequence ID" value="TDW89499.1"/>
    <property type="molecule type" value="Genomic_DNA"/>
</dbReference>
<dbReference type="Proteomes" id="UP000295060">
    <property type="component" value="Unassembled WGS sequence"/>
</dbReference>
<evidence type="ECO:0000313" key="1">
    <source>
        <dbReference type="EMBL" id="TDW89499.1"/>
    </source>
</evidence>
<comment type="caution">
    <text evidence="1">The sequence shown here is derived from an EMBL/GenBank/DDBJ whole genome shotgun (WGS) entry which is preliminary data.</text>
</comment>
<sequence>MKKPLRCRLHLHTWKTEHNEEGQRYQRCLGCGTTRDKLTLNNFSGT</sequence>
<dbReference type="RefSeq" id="WP_166679905.1">
    <property type="nucleotide sequence ID" value="NZ_SODU01000002.1"/>
</dbReference>
<proteinExistence type="predicted"/>
<accession>A0ABY2FE39</accession>
<reference evidence="1 2" key="1">
    <citation type="submission" date="2019-03" db="EMBL/GenBank/DDBJ databases">
        <title>Genomic Encyclopedia of Type Strains, Phase III (KMG-III): the genomes of soil and plant-associated and newly described type strains.</title>
        <authorList>
            <person name="Whitman W."/>
        </authorList>
    </citation>
    <scope>NUCLEOTIDE SEQUENCE [LARGE SCALE GENOMIC DNA]</scope>
    <source>
        <strain evidence="1 2">VKMAc-2574</strain>
    </source>
</reference>
<keyword evidence="2" id="KW-1185">Reference proteome</keyword>
<organism evidence="1 2">
    <name type="scientific">Kribbella pratensis</name>
    <dbReference type="NCBI Taxonomy" id="2512112"/>
    <lineage>
        <taxon>Bacteria</taxon>
        <taxon>Bacillati</taxon>
        <taxon>Actinomycetota</taxon>
        <taxon>Actinomycetes</taxon>
        <taxon>Propionibacteriales</taxon>
        <taxon>Kribbellaceae</taxon>
        <taxon>Kribbella</taxon>
    </lineage>
</organism>
<gene>
    <name evidence="1" type="ORF">EV137_3294</name>
</gene>
<name>A0ABY2FE39_9ACTN</name>
<evidence type="ECO:0000313" key="2">
    <source>
        <dbReference type="Proteomes" id="UP000295060"/>
    </source>
</evidence>
<protein>
    <submittedName>
        <fullName evidence="1">Uncharacterized protein</fullName>
    </submittedName>
</protein>